<evidence type="ECO:0000313" key="2">
    <source>
        <dbReference type="Proteomes" id="UP000807342"/>
    </source>
</evidence>
<accession>A0A9P6BYF9</accession>
<dbReference type="OrthoDB" id="3262196at2759"/>
<comment type="caution">
    <text evidence="1">The sequence shown here is derived from an EMBL/GenBank/DDBJ whole genome shotgun (WGS) entry which is preliminary data.</text>
</comment>
<keyword evidence="2" id="KW-1185">Reference proteome</keyword>
<reference evidence="1" key="1">
    <citation type="submission" date="2020-11" db="EMBL/GenBank/DDBJ databases">
        <authorList>
            <consortium name="DOE Joint Genome Institute"/>
            <person name="Ahrendt S."/>
            <person name="Riley R."/>
            <person name="Andreopoulos W."/>
            <person name="Labutti K."/>
            <person name="Pangilinan J."/>
            <person name="Ruiz-Duenas F.J."/>
            <person name="Barrasa J.M."/>
            <person name="Sanchez-Garcia M."/>
            <person name="Camarero S."/>
            <person name="Miyauchi S."/>
            <person name="Serrano A."/>
            <person name="Linde D."/>
            <person name="Babiker R."/>
            <person name="Drula E."/>
            <person name="Ayuso-Fernandez I."/>
            <person name="Pacheco R."/>
            <person name="Padilla G."/>
            <person name="Ferreira P."/>
            <person name="Barriuso J."/>
            <person name="Kellner H."/>
            <person name="Castanera R."/>
            <person name="Alfaro M."/>
            <person name="Ramirez L."/>
            <person name="Pisabarro A.G."/>
            <person name="Kuo A."/>
            <person name="Tritt A."/>
            <person name="Lipzen A."/>
            <person name="He G."/>
            <person name="Yan M."/>
            <person name="Ng V."/>
            <person name="Cullen D."/>
            <person name="Martin F."/>
            <person name="Rosso M.-N."/>
            <person name="Henrissat B."/>
            <person name="Hibbett D."/>
            <person name="Martinez A.T."/>
            <person name="Grigoriev I.V."/>
        </authorList>
    </citation>
    <scope>NUCLEOTIDE SEQUENCE</scope>
    <source>
        <strain evidence="1">MF-IS2</strain>
    </source>
</reference>
<gene>
    <name evidence="1" type="ORF">P691DRAFT_765029</name>
</gene>
<evidence type="ECO:0000313" key="1">
    <source>
        <dbReference type="EMBL" id="KAF9442614.1"/>
    </source>
</evidence>
<protein>
    <submittedName>
        <fullName evidence="1">Uncharacterized protein</fullName>
    </submittedName>
</protein>
<dbReference type="EMBL" id="MU151596">
    <property type="protein sequence ID" value="KAF9442614.1"/>
    <property type="molecule type" value="Genomic_DNA"/>
</dbReference>
<dbReference type="Proteomes" id="UP000807342">
    <property type="component" value="Unassembled WGS sequence"/>
</dbReference>
<name>A0A9P6BYF9_9AGAR</name>
<sequence length="763" mass="86737">MICSRPEWYLKSTLSDADFHGVCERKEVEVDDPEARGDVKRLLEAGVDKIRKRYKDRLPDGWPPEHHLWDITSVASGHLGFISFILRFIEDEEYADPDGQLQVCVKFLNSGGKVGVINPLHALDLLYRQILSNVPRNRLPITMRILGLVASRPDNLHSSDNQARFLNLDRTIFYQSLQHLHSVVYVPPTEKSSTTELRIYHASFSDFLLDSNRSGEFYLDGAVVVRDLVFQSLDCMENDDGSPSNEAVIKFSAPTVWGLSRFLSNDFLPAFISRLERFNFSRLTCAHTMTGTHKFEELQFAKFIEWLYSLGNTGNKSVINIVRETSPEDVSNVVIVDHFSYSPQKYIASFIPGTADSTLPFLLHFRLGKIAQVHIALRVVKHPNDQFRYFREYLGEIRQKFSDRLPANWPPDSDLLEITAAAHGDPEALCFLSRFIGLTGDLGCGDPDGQLKLCAKFLNGANPGDTVNPNKLNIYDSFYFHILSSVPADLLPTTMRVLGLLIISYHEHICSDDQAHFLDLDRKIFHQSIQHLHSVVCIPSMDNCSIVPLGFFTRSFHDFLTDPNRSGKYWLCKEALEYDFVLQCLHWLENDDGSPSNKAVIEFSALFVWISCYELSDGFIAALISRLEGFDFGRLKQAHIIRTQRALSIGGFGEFLRWLYSLGSIRNKSLISVVQEVSQEEASRPVHNELQAWHWIESPHDYIASFNLNPETPKFPLTLKLRLGKLSHVYILVEVDDSWNFPDLWSADTDADVVDLRRGGAVV</sequence>
<organism evidence="1 2">
    <name type="scientific">Macrolepiota fuliginosa MF-IS2</name>
    <dbReference type="NCBI Taxonomy" id="1400762"/>
    <lineage>
        <taxon>Eukaryota</taxon>
        <taxon>Fungi</taxon>
        <taxon>Dikarya</taxon>
        <taxon>Basidiomycota</taxon>
        <taxon>Agaricomycotina</taxon>
        <taxon>Agaricomycetes</taxon>
        <taxon>Agaricomycetidae</taxon>
        <taxon>Agaricales</taxon>
        <taxon>Agaricineae</taxon>
        <taxon>Agaricaceae</taxon>
        <taxon>Macrolepiota</taxon>
    </lineage>
</organism>
<proteinExistence type="predicted"/>
<dbReference type="AlphaFoldDB" id="A0A9P6BYF9"/>